<protein>
    <submittedName>
        <fullName evidence="1">Uncharacterized protein</fullName>
    </submittedName>
</protein>
<dbReference type="AlphaFoldDB" id="A0A935UH08"/>
<name>A0A935UH08_9PROT</name>
<comment type="caution">
    <text evidence="1">The sequence shown here is derived from an EMBL/GenBank/DDBJ whole genome shotgun (WGS) entry which is preliminary data.</text>
</comment>
<reference evidence="1 2" key="1">
    <citation type="submission" date="2020-10" db="EMBL/GenBank/DDBJ databases">
        <title>Connecting structure to function with the recovery of over 1000 high-quality activated sludge metagenome-assembled genomes encoding full-length rRNA genes using long-read sequencing.</title>
        <authorList>
            <person name="Singleton C.M."/>
            <person name="Petriglieri F."/>
            <person name="Kristensen J.M."/>
            <person name="Kirkegaard R.H."/>
            <person name="Michaelsen T.Y."/>
            <person name="Andersen M.H."/>
            <person name="Karst S.M."/>
            <person name="Dueholm M.S."/>
            <person name="Nielsen P.H."/>
            <person name="Albertsen M."/>
        </authorList>
    </citation>
    <scope>NUCLEOTIDE SEQUENCE [LARGE SCALE GENOMIC DNA]</scope>
    <source>
        <strain evidence="1">EsbW_18-Q3-R4-48_BATAC.285</strain>
    </source>
</reference>
<accession>A0A935UH08</accession>
<proteinExistence type="predicted"/>
<dbReference type="Proteomes" id="UP000697998">
    <property type="component" value="Unassembled WGS sequence"/>
</dbReference>
<dbReference type="EMBL" id="JADJMH010000006">
    <property type="protein sequence ID" value="MBK7674993.1"/>
    <property type="molecule type" value="Genomic_DNA"/>
</dbReference>
<evidence type="ECO:0000313" key="1">
    <source>
        <dbReference type="EMBL" id="MBK7674993.1"/>
    </source>
</evidence>
<organism evidence="1 2">
    <name type="scientific">Candidatus Accumulibacter proximus</name>
    <dbReference type="NCBI Taxonomy" id="2954385"/>
    <lineage>
        <taxon>Bacteria</taxon>
        <taxon>Pseudomonadati</taxon>
        <taxon>Pseudomonadota</taxon>
        <taxon>Betaproteobacteria</taxon>
        <taxon>Candidatus Accumulibacter</taxon>
    </lineage>
</organism>
<gene>
    <name evidence="1" type="ORF">IPJ27_09625</name>
</gene>
<evidence type="ECO:0000313" key="2">
    <source>
        <dbReference type="Proteomes" id="UP000697998"/>
    </source>
</evidence>
<sequence length="102" mass="11769">MQIEAIYSHGRIEFTQPLRLKHDYVRVIVDVPDDEIDTQIPQYNLPTETISRGQAMLEQYKSILNAPLPPDADLPELGAEYQERLEAIDLRAQIRKEQGRPV</sequence>